<dbReference type="EMBL" id="MCGO01000001">
    <property type="protein sequence ID" value="ORY53440.1"/>
    <property type="molecule type" value="Genomic_DNA"/>
</dbReference>
<accession>A0A1Y2D2F6</accession>
<name>A0A1Y2D2F6_9FUNG</name>
<proteinExistence type="predicted"/>
<gene>
    <name evidence="1" type="ORF">BCR33DRAFT_710871</name>
</gene>
<sequence length="64" mass="7209">MIRSCQTHQLQEDFDAFPGYLRFQSCASRAAKDCWTPQRLSLNCFATSSSKARKNSHPSSENAP</sequence>
<keyword evidence="2" id="KW-1185">Reference proteome</keyword>
<protein>
    <submittedName>
        <fullName evidence="1">Uncharacterized protein</fullName>
    </submittedName>
</protein>
<reference evidence="1 2" key="1">
    <citation type="submission" date="2016-07" db="EMBL/GenBank/DDBJ databases">
        <title>Pervasive Adenine N6-methylation of Active Genes in Fungi.</title>
        <authorList>
            <consortium name="DOE Joint Genome Institute"/>
            <person name="Mondo S.J."/>
            <person name="Dannebaum R.O."/>
            <person name="Kuo R.C."/>
            <person name="Labutti K."/>
            <person name="Haridas S."/>
            <person name="Kuo A."/>
            <person name="Salamov A."/>
            <person name="Ahrendt S.R."/>
            <person name="Lipzen A."/>
            <person name="Sullivan W."/>
            <person name="Andreopoulos W.B."/>
            <person name="Clum A."/>
            <person name="Lindquist E."/>
            <person name="Daum C."/>
            <person name="Ramamoorthy G.K."/>
            <person name="Gryganskyi A."/>
            <person name="Culley D."/>
            <person name="Magnuson J.K."/>
            <person name="James T.Y."/>
            <person name="O'Malley M.A."/>
            <person name="Stajich J.E."/>
            <person name="Spatafora J.W."/>
            <person name="Visel A."/>
            <person name="Grigoriev I.V."/>
        </authorList>
    </citation>
    <scope>NUCLEOTIDE SEQUENCE [LARGE SCALE GENOMIC DNA]</scope>
    <source>
        <strain evidence="1 2">JEL800</strain>
    </source>
</reference>
<organism evidence="1 2">
    <name type="scientific">Rhizoclosmatium globosum</name>
    <dbReference type="NCBI Taxonomy" id="329046"/>
    <lineage>
        <taxon>Eukaryota</taxon>
        <taxon>Fungi</taxon>
        <taxon>Fungi incertae sedis</taxon>
        <taxon>Chytridiomycota</taxon>
        <taxon>Chytridiomycota incertae sedis</taxon>
        <taxon>Chytridiomycetes</taxon>
        <taxon>Chytridiales</taxon>
        <taxon>Chytriomycetaceae</taxon>
        <taxon>Rhizoclosmatium</taxon>
    </lineage>
</organism>
<evidence type="ECO:0000313" key="2">
    <source>
        <dbReference type="Proteomes" id="UP000193642"/>
    </source>
</evidence>
<comment type="caution">
    <text evidence="1">The sequence shown here is derived from an EMBL/GenBank/DDBJ whole genome shotgun (WGS) entry which is preliminary data.</text>
</comment>
<evidence type="ECO:0000313" key="1">
    <source>
        <dbReference type="EMBL" id="ORY53440.1"/>
    </source>
</evidence>
<dbReference type="Proteomes" id="UP000193642">
    <property type="component" value="Unassembled WGS sequence"/>
</dbReference>
<dbReference type="AlphaFoldDB" id="A0A1Y2D2F6"/>